<organism evidence="4 5">
    <name type="scientific">Botryobasidium botryosum (strain FD-172 SS1)</name>
    <dbReference type="NCBI Taxonomy" id="930990"/>
    <lineage>
        <taxon>Eukaryota</taxon>
        <taxon>Fungi</taxon>
        <taxon>Dikarya</taxon>
        <taxon>Basidiomycota</taxon>
        <taxon>Agaricomycotina</taxon>
        <taxon>Agaricomycetes</taxon>
        <taxon>Cantharellales</taxon>
        <taxon>Botryobasidiaceae</taxon>
        <taxon>Botryobasidium</taxon>
    </lineage>
</organism>
<evidence type="ECO:0000313" key="5">
    <source>
        <dbReference type="Proteomes" id="UP000027195"/>
    </source>
</evidence>
<name>A0A067MT15_BOTB1</name>
<feature type="transmembrane region" description="Helical" evidence="2">
    <location>
        <begin position="136"/>
        <end position="160"/>
    </location>
</feature>
<proteinExistence type="predicted"/>
<feature type="transmembrane region" description="Helical" evidence="2">
    <location>
        <begin position="206"/>
        <end position="226"/>
    </location>
</feature>
<reference evidence="5" key="1">
    <citation type="journal article" date="2014" name="Proc. Natl. Acad. Sci. U.S.A.">
        <title>Extensive sampling of basidiomycete genomes demonstrates inadequacy of the white-rot/brown-rot paradigm for wood decay fungi.</title>
        <authorList>
            <person name="Riley R."/>
            <person name="Salamov A.A."/>
            <person name="Brown D.W."/>
            <person name="Nagy L.G."/>
            <person name="Floudas D."/>
            <person name="Held B.W."/>
            <person name="Levasseur A."/>
            <person name="Lombard V."/>
            <person name="Morin E."/>
            <person name="Otillar R."/>
            <person name="Lindquist E.A."/>
            <person name="Sun H."/>
            <person name="LaButti K.M."/>
            <person name="Schmutz J."/>
            <person name="Jabbour D."/>
            <person name="Luo H."/>
            <person name="Baker S.E."/>
            <person name="Pisabarro A.G."/>
            <person name="Walton J.D."/>
            <person name="Blanchette R.A."/>
            <person name="Henrissat B."/>
            <person name="Martin F."/>
            <person name="Cullen D."/>
            <person name="Hibbett D.S."/>
            <person name="Grigoriev I.V."/>
        </authorList>
    </citation>
    <scope>NUCLEOTIDE SEQUENCE [LARGE SCALE GENOMIC DNA]</scope>
    <source>
        <strain evidence="5">FD-172 SS1</strain>
    </source>
</reference>
<dbReference type="InParanoid" id="A0A067MT15"/>
<gene>
    <name evidence="4" type="ORF">BOTBODRAFT_28345</name>
</gene>
<keyword evidence="5" id="KW-1185">Reference proteome</keyword>
<feature type="transmembrane region" description="Helical" evidence="2">
    <location>
        <begin position="58"/>
        <end position="80"/>
    </location>
</feature>
<keyword evidence="2" id="KW-1133">Transmembrane helix</keyword>
<accession>A0A067MT15</accession>
<dbReference type="InterPro" id="IPR045340">
    <property type="entry name" value="DUF6533"/>
</dbReference>
<evidence type="ECO:0000313" key="4">
    <source>
        <dbReference type="EMBL" id="KDQ18858.1"/>
    </source>
</evidence>
<feature type="region of interest" description="Disordered" evidence="1">
    <location>
        <begin position="270"/>
        <end position="297"/>
    </location>
</feature>
<sequence length="297" mass="33180">MYDIALTLDDEVRLVWKSPWGATKALFLFVRYFTPLSSILSVVAPLQTRLSLEDSCLMSFAFLSLSLTLTHAAADLLLIIRVFAIWDRSKGVMCILLPLAAAAYAVQTAANAHYYVLIKANKPGSMFCFTWHATDVMYAGWSLAIVLDITAFVLTLIMALRHWRARQINTPLLSIFYRDGLFYYLVIPLLQIFRLAGSAAGTVYTITFGTSAVRSFTAILVTRMFLNLRAVRTHEDWAAATSIQFDHRPSPGRGEESDVRVKIERGAGAEVSSSEMELSTFDGGTSRWESTYDPYDV</sequence>
<evidence type="ECO:0000256" key="1">
    <source>
        <dbReference type="SAM" id="MobiDB-lite"/>
    </source>
</evidence>
<dbReference type="Pfam" id="PF20151">
    <property type="entry name" value="DUF6533"/>
    <property type="match status" value="1"/>
</dbReference>
<evidence type="ECO:0000259" key="3">
    <source>
        <dbReference type="Pfam" id="PF20151"/>
    </source>
</evidence>
<keyword evidence="2" id="KW-0472">Membrane</keyword>
<keyword evidence="2" id="KW-0812">Transmembrane</keyword>
<dbReference type="HOGENOM" id="CLU_035509_11_3_1"/>
<dbReference type="OrthoDB" id="3242376at2759"/>
<dbReference type="EMBL" id="KL198020">
    <property type="protein sequence ID" value="KDQ18858.1"/>
    <property type="molecule type" value="Genomic_DNA"/>
</dbReference>
<feature type="transmembrane region" description="Helical" evidence="2">
    <location>
        <begin position="26"/>
        <end position="46"/>
    </location>
</feature>
<feature type="transmembrane region" description="Helical" evidence="2">
    <location>
        <begin position="92"/>
        <end position="116"/>
    </location>
</feature>
<evidence type="ECO:0000256" key="2">
    <source>
        <dbReference type="SAM" id="Phobius"/>
    </source>
</evidence>
<dbReference type="Proteomes" id="UP000027195">
    <property type="component" value="Unassembled WGS sequence"/>
</dbReference>
<dbReference type="AlphaFoldDB" id="A0A067MT15"/>
<protein>
    <recommendedName>
        <fullName evidence="3">DUF6533 domain-containing protein</fullName>
    </recommendedName>
</protein>
<feature type="domain" description="DUF6533" evidence="3">
    <location>
        <begin position="1"/>
        <end position="36"/>
    </location>
</feature>
<feature type="transmembrane region" description="Helical" evidence="2">
    <location>
        <begin position="181"/>
        <end position="200"/>
    </location>
</feature>